<reference evidence="2" key="2">
    <citation type="journal article" date="2023" name="IMA Fungus">
        <title>Comparative genomic study of the Penicillium genus elucidates a diverse pangenome and 15 lateral gene transfer events.</title>
        <authorList>
            <person name="Petersen C."/>
            <person name="Sorensen T."/>
            <person name="Nielsen M.R."/>
            <person name="Sondergaard T.E."/>
            <person name="Sorensen J.L."/>
            <person name="Fitzpatrick D.A."/>
            <person name="Frisvad J.C."/>
            <person name="Nielsen K.L."/>
        </authorList>
    </citation>
    <scope>NUCLEOTIDE SEQUENCE</scope>
    <source>
        <strain evidence="2">IBT 29677</strain>
    </source>
</reference>
<gene>
    <name evidence="2" type="ORF">N7509_012704</name>
</gene>
<sequence length="188" mass="20471">MLKEEDQMDVTFNITASAANWSLLAGYLVIPGTFASLQTSKEIEHVLTSNKTGRVIFHTIQNPPLLGIACLFLVSGIAAMLWLLHFPHLRGNYVWLTNKIFMPVTLNAGAGLLTTLINVFASNGGIWSVMAIVTAVVTGAIFIIFLAVLLVYKLYKLPPFNGQRIGLQNPAHPRMGDFETSAAGNNKT</sequence>
<feature type="transmembrane region" description="Helical" evidence="1">
    <location>
        <begin position="12"/>
        <end position="30"/>
    </location>
</feature>
<keyword evidence="1" id="KW-0472">Membrane</keyword>
<reference evidence="2" key="1">
    <citation type="submission" date="2022-12" db="EMBL/GenBank/DDBJ databases">
        <authorList>
            <person name="Petersen C."/>
        </authorList>
    </citation>
    <scope>NUCLEOTIDE SEQUENCE</scope>
    <source>
        <strain evidence="2">IBT 29677</strain>
    </source>
</reference>
<feature type="transmembrane region" description="Helical" evidence="1">
    <location>
        <begin position="96"/>
        <end position="120"/>
    </location>
</feature>
<keyword evidence="3" id="KW-1185">Reference proteome</keyword>
<dbReference type="EMBL" id="JAPZBU010000011">
    <property type="protein sequence ID" value="KAJ5379585.1"/>
    <property type="molecule type" value="Genomic_DNA"/>
</dbReference>
<feature type="transmembrane region" description="Helical" evidence="1">
    <location>
        <begin position="65"/>
        <end position="84"/>
    </location>
</feature>
<proteinExistence type="predicted"/>
<protein>
    <submittedName>
        <fullName evidence="2">Uncharacterized protein</fullName>
    </submittedName>
</protein>
<dbReference type="AlphaFoldDB" id="A0A9W9VHF8"/>
<keyword evidence="1" id="KW-1133">Transmembrane helix</keyword>
<dbReference type="OrthoDB" id="3254104at2759"/>
<dbReference type="RefSeq" id="XP_056483371.1">
    <property type="nucleotide sequence ID" value="XM_056637341.1"/>
</dbReference>
<evidence type="ECO:0000256" key="1">
    <source>
        <dbReference type="SAM" id="Phobius"/>
    </source>
</evidence>
<feature type="transmembrane region" description="Helical" evidence="1">
    <location>
        <begin position="126"/>
        <end position="152"/>
    </location>
</feature>
<name>A0A9W9VHF8_9EURO</name>
<keyword evidence="1" id="KW-0812">Transmembrane</keyword>
<evidence type="ECO:0000313" key="2">
    <source>
        <dbReference type="EMBL" id="KAJ5379585.1"/>
    </source>
</evidence>
<evidence type="ECO:0000313" key="3">
    <source>
        <dbReference type="Proteomes" id="UP001147747"/>
    </source>
</evidence>
<comment type="caution">
    <text evidence="2">The sequence shown here is derived from an EMBL/GenBank/DDBJ whole genome shotgun (WGS) entry which is preliminary data.</text>
</comment>
<organism evidence="2 3">
    <name type="scientific">Penicillium cosmopolitanum</name>
    <dbReference type="NCBI Taxonomy" id="1131564"/>
    <lineage>
        <taxon>Eukaryota</taxon>
        <taxon>Fungi</taxon>
        <taxon>Dikarya</taxon>
        <taxon>Ascomycota</taxon>
        <taxon>Pezizomycotina</taxon>
        <taxon>Eurotiomycetes</taxon>
        <taxon>Eurotiomycetidae</taxon>
        <taxon>Eurotiales</taxon>
        <taxon>Aspergillaceae</taxon>
        <taxon>Penicillium</taxon>
    </lineage>
</organism>
<dbReference type="GeneID" id="81376321"/>
<dbReference type="Proteomes" id="UP001147747">
    <property type="component" value="Unassembled WGS sequence"/>
</dbReference>
<accession>A0A9W9VHF8</accession>